<dbReference type="InterPro" id="IPR012337">
    <property type="entry name" value="RNaseH-like_sf"/>
</dbReference>
<proteinExistence type="predicted"/>
<dbReference type="SUPFAM" id="SSF53098">
    <property type="entry name" value="Ribonuclease H-like"/>
    <property type="match status" value="1"/>
</dbReference>
<dbReference type="Gene3D" id="3.30.420.10">
    <property type="entry name" value="Ribonuclease H-like superfamily/Ribonuclease H"/>
    <property type="match status" value="1"/>
</dbReference>
<dbReference type="InterPro" id="IPR043128">
    <property type="entry name" value="Rev_trsase/Diguanyl_cyclase"/>
</dbReference>
<dbReference type="Gene3D" id="3.30.70.270">
    <property type="match status" value="2"/>
</dbReference>
<dbReference type="GO" id="GO:0015074">
    <property type="term" value="P:DNA integration"/>
    <property type="evidence" value="ECO:0007669"/>
    <property type="project" value="InterPro"/>
</dbReference>
<dbReference type="InterPro" id="IPR043502">
    <property type="entry name" value="DNA/RNA_pol_sf"/>
</dbReference>
<dbReference type="Pfam" id="PF17921">
    <property type="entry name" value="Integrase_H2C2"/>
    <property type="match status" value="1"/>
</dbReference>
<gene>
    <name evidence="3" type="ORF">FSB_LOCUS29833</name>
</gene>
<dbReference type="EMBL" id="OIVN01002246">
    <property type="protein sequence ID" value="SPD01951.1"/>
    <property type="molecule type" value="Genomic_DNA"/>
</dbReference>
<dbReference type="InterPro" id="IPR001584">
    <property type="entry name" value="Integrase_cat-core"/>
</dbReference>
<evidence type="ECO:0000259" key="2">
    <source>
        <dbReference type="PROSITE" id="PS50994"/>
    </source>
</evidence>
<evidence type="ECO:0000256" key="1">
    <source>
        <dbReference type="SAM" id="MobiDB-lite"/>
    </source>
</evidence>
<reference evidence="3" key="1">
    <citation type="submission" date="2018-02" db="EMBL/GenBank/DDBJ databases">
        <authorList>
            <person name="Cohen D.B."/>
            <person name="Kent A.D."/>
        </authorList>
    </citation>
    <scope>NUCLEOTIDE SEQUENCE</scope>
</reference>
<feature type="region of interest" description="Disordered" evidence="1">
    <location>
        <begin position="54"/>
        <end position="81"/>
    </location>
</feature>
<dbReference type="InterPro" id="IPR050951">
    <property type="entry name" value="Retrovirus_Pol_polyprotein"/>
</dbReference>
<dbReference type="GO" id="GO:0003676">
    <property type="term" value="F:nucleic acid binding"/>
    <property type="evidence" value="ECO:0007669"/>
    <property type="project" value="InterPro"/>
</dbReference>
<feature type="compositionally biased region" description="Polar residues" evidence="1">
    <location>
        <begin position="54"/>
        <end position="70"/>
    </location>
</feature>
<dbReference type="PROSITE" id="PS50994">
    <property type="entry name" value="INTEGRASE"/>
    <property type="match status" value="1"/>
</dbReference>
<dbReference type="Gene3D" id="1.10.340.70">
    <property type="match status" value="1"/>
</dbReference>
<organism evidence="3">
    <name type="scientific">Fagus sylvatica</name>
    <name type="common">Beechnut</name>
    <dbReference type="NCBI Taxonomy" id="28930"/>
    <lineage>
        <taxon>Eukaryota</taxon>
        <taxon>Viridiplantae</taxon>
        <taxon>Streptophyta</taxon>
        <taxon>Embryophyta</taxon>
        <taxon>Tracheophyta</taxon>
        <taxon>Spermatophyta</taxon>
        <taxon>Magnoliopsida</taxon>
        <taxon>eudicotyledons</taxon>
        <taxon>Gunneridae</taxon>
        <taxon>Pentapetalae</taxon>
        <taxon>rosids</taxon>
        <taxon>fabids</taxon>
        <taxon>Fagales</taxon>
        <taxon>Fagaceae</taxon>
        <taxon>Fagus</taxon>
    </lineage>
</organism>
<dbReference type="SUPFAM" id="SSF56672">
    <property type="entry name" value="DNA/RNA polymerases"/>
    <property type="match status" value="1"/>
</dbReference>
<dbReference type="InterPro" id="IPR036397">
    <property type="entry name" value="RNaseH_sf"/>
</dbReference>
<dbReference type="AlphaFoldDB" id="A0A2N9GRJ2"/>
<dbReference type="PANTHER" id="PTHR37984:SF5">
    <property type="entry name" value="PROTEIN NYNRIN-LIKE"/>
    <property type="match status" value="1"/>
</dbReference>
<protein>
    <recommendedName>
        <fullName evidence="2">Integrase catalytic domain-containing protein</fullName>
    </recommendedName>
</protein>
<evidence type="ECO:0000313" key="3">
    <source>
        <dbReference type="EMBL" id="SPD01951.1"/>
    </source>
</evidence>
<dbReference type="PANTHER" id="PTHR37984">
    <property type="entry name" value="PROTEIN CBG26694"/>
    <property type="match status" value="1"/>
</dbReference>
<name>A0A2N9GRJ2_FAGSY</name>
<sequence length="643" mass="73688">MHKLSCFMSGLKDEVRLTVKMQGLRNLGEAYALDKIQEYLATIKKSSRPAYESSRSNWSYQQVTSRNDQNGSDHKQLSTRPPLVMQKLTPMQMSERRKKGLCYHCDNKWSVGHKCKSLKLYLIKEVQEEEGDCVTVDEKEEEQELGEDKAEITLCALLAGLKATTSIIEGSKKFQNKATKGLLLQIRPCGGLNKATVKDKFPIPIVDELLDELQGVRMFSKLDLSKDLGEHANHVRVVLQVLENNKLYAKMRVKTDPRKIEAMKDWPALKSLKALRGFLGLTGYYRKFIKGYGMIASLLIALLKKNAFEWSDKAEKAFGELKMARMGTPMQQKWISKLLGYNFVVEYKQGKKNKVANALSRKQETDLKTEIKKETTLLHAQAQSNCWAIFFPSLTWLNELKASYDEEAEVKELTHRLQEGEEYVKHYTLKNGLLLYKDRFFLGSGSNMKTKVLALVHDSPLVGYSRYLKTLHRAKRDWYWQGMKTDVKTYIKGCDTCQRIKHESSKPASLLQPLSIPSRPWHFISMDFVEGLPKSNKQDVILVVVERITKYVHFIPLAHPYIVAKVSTLFLQHVFKLHGMPTSIVSDRDTAFTSLFWEELFRKQGIELAMSSAYHPQSDGQTKVVNKSLKHYLKAFAANKPKL</sequence>
<accession>A0A2N9GRJ2</accession>
<dbReference type="InterPro" id="IPR041588">
    <property type="entry name" value="Integrase_H2C2"/>
</dbReference>
<feature type="domain" description="Integrase catalytic" evidence="2">
    <location>
        <begin position="516"/>
        <end position="643"/>
    </location>
</feature>